<proteinExistence type="predicted"/>
<dbReference type="AlphaFoldDB" id="A0A0W0CT99"/>
<dbReference type="PANTHER" id="PTHR28020">
    <property type="entry name" value="YAP1-BINDING PROTEIN 1-RELATED"/>
    <property type="match status" value="1"/>
</dbReference>
<evidence type="ECO:0000313" key="2">
    <source>
        <dbReference type="Proteomes" id="UP000054886"/>
    </source>
</evidence>
<dbReference type="VEuPathDB" id="FungiDB:GWK60_F06567"/>
<gene>
    <name evidence="1" type="ORF">AO440_001393</name>
</gene>
<dbReference type="GO" id="GO:0034599">
    <property type="term" value="P:cellular response to oxidative stress"/>
    <property type="evidence" value="ECO:0007669"/>
    <property type="project" value="InterPro"/>
</dbReference>
<dbReference type="VEuPathDB" id="FungiDB:B1J91_F06985g"/>
<sequence>MSTEAIRKLRQYAEENEKEEFDGITYLVLLEECINGLSGSEDQALFFDELYGLLDQFGTPLNDELLWGLPKALIKNISSKNVEDKALVKAICNCMKLVARVGTDDYNFLFGTELLRECRAEDTNIYDDSNDTYILEAFKVRVELLLEEFILPALKTLGQTNPSKFLSVIVSALVELISNNMQCGEEIEMSNILLDVIIRFYDSYELPSAKVTTPDGAMANKDEEDIVQKILESFWSFSIGRCIKNQSCFPEYILLSQIPRMDFVKQEIDVPDDFIIKSRNIIRITNEKLQLDLQKMMEACFEETRKIYELLPPNPTVQDGNDLTEEIYQMSYVNGVTTLEEQKGKLSLDTAGVLTLSGLYYIATDNKLNVKINLYDAVLLYLRFSSASLYSPIFDNTFVEGICRFWLWSYTLGENRDKNTLQSELMSVPDYVLKVFFQLLLLKTCNEASTLQKRINFNLLTQLLAFSNAEVAFDFIVDTILSCPYLDAKIAIAGILKDLMAKKSDDIHLKEARQVKNEPNNHNCPPKLPDRPPITVDEHRIASIHSLVKLCIEDCLKPLNNKTQGNLILLQYYINILITLYKQWDGFLLKEINDEIKKLFSQRQEQEFPELEFIRLANDTLSTQLERLNL</sequence>
<dbReference type="Proteomes" id="UP000054886">
    <property type="component" value="Unassembled WGS sequence"/>
</dbReference>
<reference evidence="1 2" key="1">
    <citation type="submission" date="2015-10" db="EMBL/GenBank/DDBJ databases">
        <title>Draft genomes sequences of Candida glabrata isolates 1A, 1B, 2A, 2B, 3A and 3B.</title>
        <authorList>
            <person name="Haavelsrud O.E."/>
            <person name="Gaustad P."/>
        </authorList>
    </citation>
    <scope>NUCLEOTIDE SEQUENCE [LARGE SCALE GENOMIC DNA]</scope>
    <source>
        <strain evidence="1">910700640</strain>
    </source>
</reference>
<accession>A0A0W0CT99</accession>
<dbReference type="VEuPathDB" id="FungiDB:CAGL0F06985g"/>
<dbReference type="EMBL" id="LLZZ01000140">
    <property type="protein sequence ID" value="KTB00262.1"/>
    <property type="molecule type" value="Genomic_DNA"/>
</dbReference>
<comment type="caution">
    <text evidence="1">The sequence shown here is derived from an EMBL/GenBank/DDBJ whole genome shotgun (WGS) entry which is preliminary data.</text>
</comment>
<dbReference type="VEuPathDB" id="FungiDB:GVI51_F06589"/>
<dbReference type="InterPro" id="IPR013877">
    <property type="entry name" value="YAP-bd/ALF4/Glomulin"/>
</dbReference>
<evidence type="ECO:0000313" key="1">
    <source>
        <dbReference type="EMBL" id="KTB00262.1"/>
    </source>
</evidence>
<protein>
    <submittedName>
        <fullName evidence="1">YAP1-binding protein 2</fullName>
    </submittedName>
</protein>
<organism evidence="1 2">
    <name type="scientific">Candida glabrata</name>
    <name type="common">Yeast</name>
    <name type="synonym">Torulopsis glabrata</name>
    <dbReference type="NCBI Taxonomy" id="5478"/>
    <lineage>
        <taxon>Eukaryota</taxon>
        <taxon>Fungi</taxon>
        <taxon>Dikarya</taxon>
        <taxon>Ascomycota</taxon>
        <taxon>Saccharomycotina</taxon>
        <taxon>Saccharomycetes</taxon>
        <taxon>Saccharomycetales</taxon>
        <taxon>Saccharomycetaceae</taxon>
        <taxon>Nakaseomyces</taxon>
    </lineage>
</organism>
<dbReference type="Pfam" id="PF08568">
    <property type="entry name" value="Kinetochor_Ybp2"/>
    <property type="match status" value="1"/>
</dbReference>
<dbReference type="PANTHER" id="PTHR28020:SF1">
    <property type="entry name" value="YAP1-BINDING PROTEIN 1-RELATED"/>
    <property type="match status" value="1"/>
</dbReference>
<dbReference type="InterPro" id="IPR040347">
    <property type="entry name" value="YBP1/2"/>
</dbReference>
<dbReference type="GO" id="GO:0005737">
    <property type="term" value="C:cytoplasm"/>
    <property type="evidence" value="ECO:0007669"/>
    <property type="project" value="TreeGrafter"/>
</dbReference>
<name>A0A0W0CT99_CANGB</name>